<dbReference type="EMBL" id="MUHA01000010">
    <property type="protein sequence ID" value="OXB00391.1"/>
    <property type="molecule type" value="Genomic_DNA"/>
</dbReference>
<dbReference type="AlphaFoldDB" id="A0A226I3S1"/>
<name>A0A226I3S1_9FLAO</name>
<accession>A0A226I3S1</accession>
<evidence type="ECO:0000313" key="1">
    <source>
        <dbReference type="EMBL" id="OXB00391.1"/>
    </source>
</evidence>
<proteinExistence type="predicted"/>
<dbReference type="RefSeq" id="WP_089053907.1">
    <property type="nucleotide sequence ID" value="NZ_MUHA01000010.1"/>
</dbReference>
<evidence type="ECO:0000313" key="2">
    <source>
        <dbReference type="Proteomes" id="UP000198336"/>
    </source>
</evidence>
<gene>
    <name evidence="1" type="ORF">B0A75_08740</name>
</gene>
<sequence length="182" mass="19229">MIFNSIQFVFGVLLFFCGTFFLSAQTSGNRNININLSEVALLDVEPSMTAISFNFLAPTEAGRPLTIPAVNTTKWLNYTSAKKTTTPSRFISAQIDQSFAGLFVKLQAAAATGSGGGTLGTSAGKVTLTTSPTTIITGIGGAYTGNGINNGHLLNISLEVDDYKKLVQTTSKIITITYTISN</sequence>
<keyword evidence="2" id="KW-1185">Reference proteome</keyword>
<dbReference type="Proteomes" id="UP000198336">
    <property type="component" value="Unassembled WGS sequence"/>
</dbReference>
<comment type="caution">
    <text evidence="1">The sequence shown here is derived from an EMBL/GenBank/DDBJ whole genome shotgun (WGS) entry which is preliminary data.</text>
</comment>
<reference evidence="1 2" key="1">
    <citation type="submission" date="2016-11" db="EMBL/GenBank/DDBJ databases">
        <title>Whole genomes of Flavobacteriaceae.</title>
        <authorList>
            <person name="Stine C."/>
            <person name="Li C."/>
            <person name="Tadesse D."/>
        </authorList>
    </citation>
    <scope>NUCLEOTIDE SEQUENCE [LARGE SCALE GENOMIC DNA]</scope>
    <source>
        <strain evidence="1 2">CCUG 59446</strain>
    </source>
</reference>
<protein>
    <submittedName>
        <fullName evidence="1">Uncharacterized protein</fullName>
    </submittedName>
</protein>
<organism evidence="1 2">
    <name type="scientific">Flavobacterium oncorhynchi</name>
    <dbReference type="NCBI Taxonomy" id="728056"/>
    <lineage>
        <taxon>Bacteria</taxon>
        <taxon>Pseudomonadati</taxon>
        <taxon>Bacteroidota</taxon>
        <taxon>Flavobacteriia</taxon>
        <taxon>Flavobacteriales</taxon>
        <taxon>Flavobacteriaceae</taxon>
        <taxon>Flavobacterium</taxon>
    </lineage>
</organism>